<evidence type="ECO:0000313" key="1">
    <source>
        <dbReference type="EMBL" id="KAI8535972.1"/>
    </source>
</evidence>
<protein>
    <submittedName>
        <fullName evidence="1">Uncharacterized protein</fullName>
    </submittedName>
</protein>
<dbReference type="EMBL" id="CM046397">
    <property type="protein sequence ID" value="KAI8535972.1"/>
    <property type="molecule type" value="Genomic_DNA"/>
</dbReference>
<keyword evidence="2" id="KW-1185">Reference proteome</keyword>
<proteinExistence type="predicted"/>
<accession>A0ACC0M511</accession>
<dbReference type="Proteomes" id="UP001062846">
    <property type="component" value="Chromosome 10"/>
</dbReference>
<name>A0ACC0M511_RHOML</name>
<gene>
    <name evidence="1" type="ORF">RHMOL_Rhmol10G0218300</name>
</gene>
<sequence>MNEALQRREAEPDDVEDVDDMSSQPQSQSAPSRPPSQATTLRPTSQGGMLKRKAGHDLSHNCLSTMSEAFQGLAVEPDDMEDIETLQPVSRMKAARQVMDQMSIFIKTRDPNDSDVKDFVYPLSIHTMTSRTRAAAKPKAKTKGLRSESSSRVVRNAMKRRVVQTDRVVLNEMNQFIDSRTDDTPIPFGPLITDILSNPEALLKADNGDSGPYQIATNEKDHDEVAGAEEEPQDVHRSPPLHAHPPVSVPPPPHWSMSYEEYRSMQASHEHLCRCINASELTSARNHYDLVSMFRVFTSQESCLRLYLLFLFRSLFFRLIMRNGRSCSARVQQLVNYISDLETRVHVKKPLASRNQSNKQVDYWSQLAQGTLKINVDGAFNTRMDLKGKVVLPEFWTYCCINCMHVLSDLEFLEKKYKDIPFTVVGVHFAKFDNEKDLEAIRNAILRYGITHLVVNNGDMFLWRDLGVNSWPTLLLWGPMVSSLHKYQVKVAKRCTYAKSRGCEGASIFFLCSHLFMFLSSGSSESAADVVTDLDGNFIIQIGSTGEEGFRDGSFEDAVFNRPHGLAYDAKKNLLYGVDTENHVLSKDGEITEDVTYKVQVRWVKWRSDSEVLCDYRIPSKLKEKLYCSAIKPTMLCGTRCWATKKEHASKMSATKMDLKDSESSSIRALDLKTGGSRLLAGGDPFFAENLFKVYIPSQILKFNYLFVIAFLCICFRSIHVCFNFCSLEIMMVRGLKFFNIHWVLCGKDGQIYIADSYNHKADSVSLGNGSLVWVEDPDAAWIDGEIVEVKGSNKELVGVLSVRGWSVRSTGIEDRSGSGEKMPGLIPTETTIGPIWFGVDSVRSGNSGCPNWA</sequence>
<organism evidence="1 2">
    <name type="scientific">Rhododendron molle</name>
    <name type="common">Chinese azalea</name>
    <name type="synonym">Azalea mollis</name>
    <dbReference type="NCBI Taxonomy" id="49168"/>
    <lineage>
        <taxon>Eukaryota</taxon>
        <taxon>Viridiplantae</taxon>
        <taxon>Streptophyta</taxon>
        <taxon>Embryophyta</taxon>
        <taxon>Tracheophyta</taxon>
        <taxon>Spermatophyta</taxon>
        <taxon>Magnoliopsida</taxon>
        <taxon>eudicotyledons</taxon>
        <taxon>Gunneridae</taxon>
        <taxon>Pentapetalae</taxon>
        <taxon>asterids</taxon>
        <taxon>Ericales</taxon>
        <taxon>Ericaceae</taxon>
        <taxon>Ericoideae</taxon>
        <taxon>Rhodoreae</taxon>
        <taxon>Rhododendron</taxon>
    </lineage>
</organism>
<evidence type="ECO:0000313" key="2">
    <source>
        <dbReference type="Proteomes" id="UP001062846"/>
    </source>
</evidence>
<comment type="caution">
    <text evidence="1">The sequence shown here is derived from an EMBL/GenBank/DDBJ whole genome shotgun (WGS) entry which is preliminary data.</text>
</comment>
<reference evidence="1" key="1">
    <citation type="submission" date="2022-02" db="EMBL/GenBank/DDBJ databases">
        <title>Plant Genome Project.</title>
        <authorList>
            <person name="Zhang R.-G."/>
        </authorList>
    </citation>
    <scope>NUCLEOTIDE SEQUENCE</scope>
    <source>
        <strain evidence="1">AT1</strain>
    </source>
</reference>